<dbReference type="GO" id="GO:0097347">
    <property type="term" value="C:TAM protein secretion complex"/>
    <property type="evidence" value="ECO:0007669"/>
    <property type="project" value="TreeGrafter"/>
</dbReference>
<gene>
    <name evidence="7" type="ORF">SAMN04488238_101360</name>
</gene>
<dbReference type="Proteomes" id="UP000198539">
    <property type="component" value="Unassembled WGS sequence"/>
</dbReference>
<keyword evidence="5" id="KW-0732">Signal</keyword>
<keyword evidence="4" id="KW-0472">Membrane</keyword>
<proteinExistence type="predicted"/>
<comment type="subcellular location">
    <subcellularLocation>
        <location evidence="1">Membrane</location>
        <topology evidence="1">Single-pass membrane protein</topology>
    </subcellularLocation>
</comment>
<dbReference type="RefSeq" id="WP_092884758.1">
    <property type="nucleotide sequence ID" value="NZ_CP061498.1"/>
</dbReference>
<evidence type="ECO:0000313" key="7">
    <source>
        <dbReference type="EMBL" id="SDW20445.1"/>
    </source>
</evidence>
<protein>
    <submittedName>
        <fullName evidence="7">Autotransporter secretion inner membrane protein TamB</fullName>
    </submittedName>
</protein>
<sequence>MRFLKVLWLSMVMFAAASLPASAQSDEGGDVGFIASFLQDNLSDAGRDVRIRGFAGAISSRATIEEMTIADDDGIWLTLRDVALQWNRSALLRGRIDIGELTAGEVIVARPPATADAPPSAEARVPFALPDLPVSLDIGQLSVGRLELAEPVLGFAVEMRINGSASLEGGEGLAQLSINRIDGPRGAIELRGGFSNETRVLDLNLSVAEGPDGIAATLLGIPDRPSVELSVEGQGPIDDFAADIALGTDGQDRVTGQVAFVATEGDAGAQRFSVDIAGDLRPLMVSEYHDFFGDRSRVAATGARLANGRLDLSELTVATRMVQLSGRASIDPDGLPDLIDLRGTLASEDGSPVLLPVPGAQVTVGRAGLVVEFDAVESPDWVLDFDIADLNHPAMQIDRLVLSGIGQISRAGDGSGRDVVDAVLDYSATGLSPTDPALAEALGAAIDGSASFIWRDGDALDLPGFVLEGSDFRVSGQGALADGDFDGAFELDLTDLTRFSGLAGRPLGGALTGDVTGSVTPLTGGFDLEATVVGQSLRAGIEEVDNLLSGESQIFASVRRGEDGISLRNFTAEARTLRADAAGTIRTDDIALDATVRLSDASVLGDAYGGSVQADAAIRSLDGRDTVTFTAEAVDLSVGQAELDRALLGVTTVEAEVVREGDLITLNNAIIRGGAVQADASGTIRPGDIALDAAVRMPDLSVLGPAYGGAVRADVQIAQTAGTDTLTLTAEARDVTIGQPDLDRALSGVATVRADVTRRDGVVSVERLTVNNPLLDASGTGRLAPDGALSGALDFSVTDLARVRPGFGGTIAGAVEVNGDGTTNRVGLEVTAQSLRVGQAQANSLLAGESRLTVDAVQTGERIRVESANLSNPQLSLRTTASIEGAVRRLTVDGQINSMALIVPGFAGALRLSGDIEDTAAGYLVDLDAQGPGGIDMALDGQVSRDLRADLRISGVADLSVANPFLEPNVLRGPVRIDMGLNGPLALSSLSGVATVQDASLVLPGARQRVEDISARVSLGGAQADVQLDGRFARGGTLGVAGQIGLAGARQADLRVALTELRVVNPQLFETAISGNLSLTGPLTTGPRATGTLTLTETELRIPSSGLGGAGFVLDGVRHINDRPGAQVTRERAGILRGTANGGTPVPLYLDITLDAPNRIFVRGRGLDAELGGSLRLQGTTRDIIPSGQFGLIRGRLDLLGNRFTLSEGFANLQGQFVPFVRLVATTDSGGVTTSIILEGLATEPEIRFTSVPELPEEEVVSRLIFGRDLGSLSAFQAAQLASALATLSGRSSGGLLSNLRDSFGLDDLDVTTDSDGTAALRAGRYITENIYTDVVVDSQGGSEVSVNLDLTSDITVRARTAGDGKSGLGVFFERDY</sequence>
<dbReference type="OrthoDB" id="7784409at2"/>
<keyword evidence="2" id="KW-0812">Transmembrane</keyword>
<evidence type="ECO:0000256" key="1">
    <source>
        <dbReference type="ARBA" id="ARBA00004167"/>
    </source>
</evidence>
<organism evidence="7 8">
    <name type="scientific">Roseicitreum antarcticum</name>
    <dbReference type="NCBI Taxonomy" id="564137"/>
    <lineage>
        <taxon>Bacteria</taxon>
        <taxon>Pseudomonadati</taxon>
        <taxon>Pseudomonadota</taxon>
        <taxon>Alphaproteobacteria</taxon>
        <taxon>Rhodobacterales</taxon>
        <taxon>Paracoccaceae</taxon>
        <taxon>Roseicitreum</taxon>
    </lineage>
</organism>
<name>A0A1H2RMB4_9RHOB</name>
<evidence type="ECO:0000256" key="5">
    <source>
        <dbReference type="SAM" id="SignalP"/>
    </source>
</evidence>
<dbReference type="InterPro" id="IPR007452">
    <property type="entry name" value="TamB_C"/>
</dbReference>
<accession>A0A1H2RMB4</accession>
<reference evidence="7 8" key="1">
    <citation type="submission" date="2016-10" db="EMBL/GenBank/DDBJ databases">
        <authorList>
            <person name="de Groot N.N."/>
        </authorList>
    </citation>
    <scope>NUCLEOTIDE SEQUENCE [LARGE SCALE GENOMIC DNA]</scope>
    <source>
        <strain evidence="7 8">CGMCC 1.8894</strain>
    </source>
</reference>
<dbReference type="PANTHER" id="PTHR36985">
    <property type="entry name" value="TRANSLOCATION AND ASSEMBLY MODULE SUBUNIT TAMB"/>
    <property type="match status" value="1"/>
</dbReference>
<dbReference type="GO" id="GO:0009306">
    <property type="term" value="P:protein secretion"/>
    <property type="evidence" value="ECO:0007669"/>
    <property type="project" value="InterPro"/>
</dbReference>
<dbReference type="STRING" id="564137.SAMN04488238_101360"/>
<evidence type="ECO:0000256" key="4">
    <source>
        <dbReference type="ARBA" id="ARBA00023136"/>
    </source>
</evidence>
<keyword evidence="3" id="KW-1133">Transmembrane helix</keyword>
<keyword evidence="8" id="KW-1185">Reference proteome</keyword>
<feature type="chain" id="PRO_5011667701" evidence="5">
    <location>
        <begin position="24"/>
        <end position="1377"/>
    </location>
</feature>
<evidence type="ECO:0000259" key="6">
    <source>
        <dbReference type="Pfam" id="PF04357"/>
    </source>
</evidence>
<evidence type="ECO:0000256" key="2">
    <source>
        <dbReference type="ARBA" id="ARBA00022692"/>
    </source>
</evidence>
<dbReference type="EMBL" id="FNOM01000001">
    <property type="protein sequence ID" value="SDW20445.1"/>
    <property type="molecule type" value="Genomic_DNA"/>
</dbReference>
<dbReference type="GO" id="GO:0005886">
    <property type="term" value="C:plasma membrane"/>
    <property type="evidence" value="ECO:0007669"/>
    <property type="project" value="InterPro"/>
</dbReference>
<dbReference type="PANTHER" id="PTHR36985:SF1">
    <property type="entry name" value="TRANSLOCATION AND ASSEMBLY MODULE SUBUNIT TAMB"/>
    <property type="match status" value="1"/>
</dbReference>
<dbReference type="Pfam" id="PF04357">
    <property type="entry name" value="TamB"/>
    <property type="match status" value="1"/>
</dbReference>
<feature type="signal peptide" evidence="5">
    <location>
        <begin position="1"/>
        <end position="23"/>
    </location>
</feature>
<evidence type="ECO:0000256" key="3">
    <source>
        <dbReference type="ARBA" id="ARBA00022989"/>
    </source>
</evidence>
<evidence type="ECO:0000313" key="8">
    <source>
        <dbReference type="Proteomes" id="UP000198539"/>
    </source>
</evidence>
<feature type="domain" description="Translocation and assembly module TamB C-terminal" evidence="6">
    <location>
        <begin position="1028"/>
        <end position="1377"/>
    </location>
</feature>